<dbReference type="PROSITE" id="PS50178">
    <property type="entry name" value="ZF_FYVE"/>
    <property type="match status" value="1"/>
</dbReference>
<dbReference type="InterPro" id="IPR000306">
    <property type="entry name" value="Znf_FYVE"/>
</dbReference>
<feature type="compositionally biased region" description="Polar residues" evidence="6">
    <location>
        <begin position="557"/>
        <end position="570"/>
    </location>
</feature>
<dbReference type="InterPro" id="IPR043269">
    <property type="entry name" value="FYVE_LST2"/>
</dbReference>
<evidence type="ECO:0000256" key="3">
    <source>
        <dbReference type="ARBA" id="ARBA00022771"/>
    </source>
</evidence>
<feature type="compositionally biased region" description="Low complexity" evidence="6">
    <location>
        <begin position="973"/>
        <end position="983"/>
    </location>
</feature>
<feature type="compositionally biased region" description="Polar residues" evidence="6">
    <location>
        <begin position="451"/>
        <end position="488"/>
    </location>
</feature>
<organism evidence="8 9">
    <name type="scientific">Aplysia californica</name>
    <name type="common">California sea hare</name>
    <dbReference type="NCBI Taxonomy" id="6500"/>
    <lineage>
        <taxon>Eukaryota</taxon>
        <taxon>Metazoa</taxon>
        <taxon>Spiralia</taxon>
        <taxon>Lophotrochozoa</taxon>
        <taxon>Mollusca</taxon>
        <taxon>Gastropoda</taxon>
        <taxon>Heterobranchia</taxon>
        <taxon>Euthyneura</taxon>
        <taxon>Tectipleura</taxon>
        <taxon>Aplysiida</taxon>
        <taxon>Aplysioidea</taxon>
        <taxon>Aplysiidae</taxon>
        <taxon>Aplysia</taxon>
    </lineage>
</organism>
<proteinExistence type="inferred from homology"/>
<dbReference type="InterPro" id="IPR017455">
    <property type="entry name" value="Znf_FYVE-rel"/>
</dbReference>
<feature type="region of interest" description="Disordered" evidence="6">
    <location>
        <begin position="803"/>
        <end position="985"/>
    </location>
</feature>
<evidence type="ECO:0000256" key="5">
    <source>
        <dbReference type="PROSITE-ProRule" id="PRU00091"/>
    </source>
</evidence>
<dbReference type="RefSeq" id="XP_005089875.1">
    <property type="nucleotide sequence ID" value="XM_005089818.3"/>
</dbReference>
<comment type="similarity">
    <text evidence="1">Belongs to the lst-2 family.</text>
</comment>
<name>A0ABM0JBJ2_APLCA</name>
<gene>
    <name evidence="9" type="primary">LOC101855457</name>
</gene>
<dbReference type="SUPFAM" id="SSF57903">
    <property type="entry name" value="FYVE/PHD zinc finger"/>
    <property type="match status" value="1"/>
</dbReference>
<feature type="compositionally biased region" description="Low complexity" evidence="6">
    <location>
        <begin position="907"/>
        <end position="918"/>
    </location>
</feature>
<feature type="compositionally biased region" description="Polar residues" evidence="6">
    <location>
        <begin position="877"/>
        <end position="893"/>
    </location>
</feature>
<feature type="region of interest" description="Disordered" evidence="6">
    <location>
        <begin position="451"/>
        <end position="596"/>
    </location>
</feature>
<evidence type="ECO:0000256" key="6">
    <source>
        <dbReference type="SAM" id="MobiDB-lite"/>
    </source>
</evidence>
<dbReference type="PANTHER" id="PTHR46465">
    <property type="entry name" value="LATERAL SIGNALING TARGET PROTEIN 2 HOMOLOG"/>
    <property type="match status" value="1"/>
</dbReference>
<feature type="compositionally biased region" description="Low complexity" evidence="6">
    <location>
        <begin position="585"/>
        <end position="596"/>
    </location>
</feature>
<keyword evidence="3 5" id="KW-0863">Zinc-finger</keyword>
<dbReference type="InterPro" id="IPR011011">
    <property type="entry name" value="Znf_FYVE_PHD"/>
</dbReference>
<keyword evidence="4" id="KW-0862">Zinc</keyword>
<accession>A0ABM0JBJ2</accession>
<evidence type="ECO:0000259" key="7">
    <source>
        <dbReference type="PROSITE" id="PS50178"/>
    </source>
</evidence>
<sequence>MNSLRRWLYRPKRADQSLLAQFYFADEELNSIAAELDSFEARKDPERCTTLVNQLRTCQARVLSIVFQMMEETVKDLRAPRDFRVKFPDDIIQENLAGQLWFGAECLAAGSSIMNRETESAAMRPLARALTKNLDSLRNILREQCLRSVHDYTLLIKESLIIFDKLFAEFELSYVSAMVPVKTAHEYDMIQEITVLFSETVQRALRLGLLTQDTIDEYDPALMFTIPRLAIVSGVLIFKDGPLNPDNDPWHISEMFRPFQTLLIKIRELLNILSEEEVRSLESALCSQAEPSFLAGLEEEKASASAAAEHEDNGRKSAHTSKKDESEGDDNSVGSELTALEIAERLEALALNFEASRMLNNKTSAQGGSDRSSQSSAQRQSTAPDPEGSDTASTSSSSFSGEESATEKMEQKGAPVSDVQKAKDVHTSDGGSGNCEAVNDVNTNYNSLEVLSDPTSSVSIPGSSATVDLQSTVSSDPQTKDLPSSQSDKAVPKSVDCSVPKSVDNESECALAAPPITSHPQNSSIPADVTAGQSLPNPSVDTHSSSRDRISPKSEDQQCSADPLASTSASEEGGSHQEASAGLNSAAPTESSSALPASPTLSFIAQGNSSMSGLSSGLSKCDSIDSGLYSDLLSQSDSHNTISSSDSHLPSTPNDYHSFVDVTSGEVKCGNSPSVDSQDLPALNDHCQLNVEKSTSDNTAEMCNTHHSCGTETHKASSQCDNSVADVSNSTMVDHCEGGRVPSVGINSCDSAEKDQAIDGDANSGFLKTESAYCLDSNTDTNNHCDTVSDSLLIQRKELADVAPASSSQSHSMSEIPIETATVENPVPSSSQVPEEEQGPDSLSVQGAVASRPCSLLTQEPASGTNDVRENTETSEELQGQPHSSQSATQTCDQILGDVDGGSNDKSSLSVGTGSVSSQPPLSQTRPSKVKNKKHSGQGVHKSRLSVGKAKQKKSQALRDEKLAKRSPDNDCASSDTSSYTSDSADKEEIALAMEAAEKATQSKVRAQFRSSNDMIHRLFVCISGVADQLQTNYAGDLRNILRAVFDMNCSYKAELGDEERTEDATPLGAAYRAIRASRRTRSIGQRQDPPLWLPDEQTSECMSCQVPFTFVRRRHHCRNCGKIYCSRCSSNFVPLPHFGEDRAVRVCNRCFMFQVTHFTPRTPS</sequence>
<dbReference type="Pfam" id="PF01363">
    <property type="entry name" value="FYVE"/>
    <property type="match status" value="1"/>
</dbReference>
<dbReference type="SMART" id="SM00064">
    <property type="entry name" value="FYVE"/>
    <property type="match status" value="1"/>
</dbReference>
<dbReference type="GeneID" id="101855457"/>
<keyword evidence="8" id="KW-1185">Reference proteome</keyword>
<reference evidence="9" key="1">
    <citation type="submission" date="2025-08" db="UniProtKB">
        <authorList>
            <consortium name="RefSeq"/>
        </authorList>
    </citation>
    <scope>IDENTIFICATION</scope>
</reference>
<dbReference type="PANTHER" id="PTHR46465:SF2">
    <property type="entry name" value="LATERAL SIGNALING TARGET PROTEIN 2 HOMOLOG"/>
    <property type="match status" value="1"/>
</dbReference>
<evidence type="ECO:0000256" key="1">
    <source>
        <dbReference type="ARBA" id="ARBA00008755"/>
    </source>
</evidence>
<feature type="compositionally biased region" description="Polar residues" evidence="6">
    <location>
        <begin position="856"/>
        <end position="866"/>
    </location>
</feature>
<evidence type="ECO:0000256" key="2">
    <source>
        <dbReference type="ARBA" id="ARBA00022723"/>
    </source>
</evidence>
<feature type="region of interest" description="Disordered" evidence="6">
    <location>
        <begin position="298"/>
        <end position="336"/>
    </location>
</feature>
<protein>
    <submittedName>
        <fullName evidence="9">Lateral signaling target protein 2 homolog isoform X1</fullName>
    </submittedName>
</protein>
<dbReference type="CDD" id="cd15731">
    <property type="entry name" value="FYVE_LST2"/>
    <property type="match status" value="1"/>
</dbReference>
<feature type="compositionally biased region" description="Polar residues" evidence="6">
    <location>
        <begin position="518"/>
        <end position="543"/>
    </location>
</feature>
<feature type="domain" description="FYVE-type" evidence="7">
    <location>
        <begin position="1096"/>
        <end position="1152"/>
    </location>
</feature>
<keyword evidence="2" id="KW-0479">Metal-binding</keyword>
<dbReference type="InterPro" id="IPR051118">
    <property type="entry name" value="LST-2"/>
</dbReference>
<feature type="compositionally biased region" description="Basic residues" evidence="6">
    <location>
        <begin position="928"/>
        <end position="956"/>
    </location>
</feature>
<feature type="compositionally biased region" description="Low complexity" evidence="6">
    <location>
        <begin position="637"/>
        <end position="648"/>
    </location>
</feature>
<feature type="compositionally biased region" description="Low complexity" evidence="6">
    <location>
        <begin position="364"/>
        <end position="381"/>
    </location>
</feature>
<feature type="compositionally biased region" description="Basic and acidic residues" evidence="6">
    <location>
        <begin position="298"/>
        <end position="325"/>
    </location>
</feature>
<dbReference type="Gene3D" id="3.30.40.10">
    <property type="entry name" value="Zinc/RING finger domain, C3HC4 (zinc finger)"/>
    <property type="match status" value="1"/>
</dbReference>
<evidence type="ECO:0000313" key="9">
    <source>
        <dbReference type="RefSeq" id="XP_005089875.1"/>
    </source>
</evidence>
<evidence type="ECO:0000313" key="8">
    <source>
        <dbReference type="Proteomes" id="UP000694888"/>
    </source>
</evidence>
<feature type="compositionally biased region" description="Basic and acidic residues" evidence="6">
    <location>
        <begin position="957"/>
        <end position="969"/>
    </location>
</feature>
<feature type="region of interest" description="Disordered" evidence="6">
    <location>
        <begin position="637"/>
        <end position="657"/>
    </location>
</feature>
<dbReference type="Proteomes" id="UP000694888">
    <property type="component" value="Unplaced"/>
</dbReference>
<feature type="compositionally biased region" description="Low complexity" evidence="6">
    <location>
        <begin position="389"/>
        <end position="403"/>
    </location>
</feature>
<feature type="compositionally biased region" description="Basic and acidic residues" evidence="6">
    <location>
        <begin position="544"/>
        <end position="556"/>
    </location>
</feature>
<evidence type="ECO:0000256" key="4">
    <source>
        <dbReference type="ARBA" id="ARBA00022833"/>
    </source>
</evidence>
<dbReference type="InterPro" id="IPR013083">
    <property type="entry name" value="Znf_RING/FYVE/PHD"/>
</dbReference>
<feature type="region of interest" description="Disordered" evidence="6">
    <location>
        <begin position="362"/>
        <end position="439"/>
    </location>
</feature>